<dbReference type="GO" id="GO:0006511">
    <property type="term" value="P:ubiquitin-dependent protein catabolic process"/>
    <property type="evidence" value="ECO:0007669"/>
    <property type="project" value="TreeGrafter"/>
</dbReference>
<reference evidence="9" key="2">
    <citation type="journal article" date="2023" name="IMA Fungus">
        <title>Comparative genomic study of the Penicillium genus elucidates a diverse pangenome and 15 lateral gene transfer events.</title>
        <authorList>
            <person name="Petersen C."/>
            <person name="Sorensen T."/>
            <person name="Nielsen M.R."/>
            <person name="Sondergaard T.E."/>
            <person name="Sorensen J.L."/>
            <person name="Fitzpatrick D.A."/>
            <person name="Frisvad J.C."/>
            <person name="Nielsen K.L."/>
        </authorList>
    </citation>
    <scope>NUCLEOTIDE SEQUENCE</scope>
    <source>
        <strain evidence="9">IBT 21472</strain>
    </source>
</reference>
<feature type="domain" description="CHY-type" evidence="7">
    <location>
        <begin position="300"/>
        <end position="367"/>
    </location>
</feature>
<keyword evidence="2 4" id="KW-0863">Zinc-finger</keyword>
<feature type="region of interest" description="Disordered" evidence="5">
    <location>
        <begin position="10"/>
        <end position="100"/>
    </location>
</feature>
<feature type="compositionally biased region" description="Basic and acidic residues" evidence="5">
    <location>
        <begin position="75"/>
        <end position="86"/>
    </location>
</feature>
<feature type="region of interest" description="Disordered" evidence="5">
    <location>
        <begin position="629"/>
        <end position="651"/>
    </location>
</feature>
<feature type="region of interest" description="Disordered" evidence="5">
    <location>
        <begin position="121"/>
        <end position="163"/>
    </location>
</feature>
<dbReference type="GO" id="GO:0005634">
    <property type="term" value="C:nucleus"/>
    <property type="evidence" value="ECO:0007669"/>
    <property type="project" value="TreeGrafter"/>
</dbReference>
<feature type="compositionally biased region" description="Polar residues" evidence="5">
    <location>
        <begin position="44"/>
        <end position="61"/>
    </location>
</feature>
<dbReference type="InterPro" id="IPR013083">
    <property type="entry name" value="Znf_RING/FYVE/PHD"/>
</dbReference>
<dbReference type="PANTHER" id="PTHR21319:SF0">
    <property type="entry name" value="AND RING FINGER DOMAIN PROTEIN, PUTATIVE (AFU_ORTHOLOGUE AFUA_1G08900)-RELATED"/>
    <property type="match status" value="1"/>
</dbReference>
<evidence type="ECO:0000256" key="5">
    <source>
        <dbReference type="SAM" id="MobiDB-lite"/>
    </source>
</evidence>
<dbReference type="SUPFAM" id="SSF161245">
    <property type="entry name" value="Zinc hairpin stack"/>
    <property type="match status" value="1"/>
</dbReference>
<evidence type="ECO:0000256" key="2">
    <source>
        <dbReference type="ARBA" id="ARBA00022771"/>
    </source>
</evidence>
<dbReference type="Proteomes" id="UP001147746">
    <property type="component" value="Unassembled WGS sequence"/>
</dbReference>
<dbReference type="SMART" id="SM00184">
    <property type="entry name" value="RING"/>
    <property type="match status" value="1"/>
</dbReference>
<dbReference type="EMBL" id="JAPZBO010000008">
    <property type="protein sequence ID" value="KAJ5307206.1"/>
    <property type="molecule type" value="Genomic_DNA"/>
</dbReference>
<dbReference type="PROSITE" id="PS50089">
    <property type="entry name" value="ZF_RING_2"/>
    <property type="match status" value="1"/>
</dbReference>
<keyword evidence="10" id="KW-1185">Reference proteome</keyword>
<dbReference type="InterPro" id="IPR037274">
    <property type="entry name" value="Znf_CHY_sf"/>
</dbReference>
<dbReference type="InterPro" id="IPR037275">
    <property type="entry name" value="Znf_CTCHY_sf"/>
</dbReference>
<dbReference type="PROSITE" id="PS51266">
    <property type="entry name" value="ZF_CHY"/>
    <property type="match status" value="1"/>
</dbReference>
<sequence length="725" mass="79691">MTSFIYSLLTDLGIRTRPRPPHSNQAETPQRQTIPSTGGHPDPTLSTRQHSGDSGSTSGNAGSLPAPPFFTTLPKEMDGRTSEPEGVRIMPQNSPLPSDTLTTTRRAADIVHTIDVDIDTRGTADVESGHSEVAGPPTTNSRLRSDGPGRSPNNAFNLDQAGPISLPADDGMGWLRNKIHVIRELDLSNDDKARMVHDLMTESYNSSRILSPSLAAALSPTLSPSRLAQLGSPPIHGSKRTPDMAPLSPTLKASVSQYEHQFTLTPEDLQPTYVPKVELESPVVETGEETGEEDPDTEELEETSLGCQHYHRNVKLQCITCKRWYTCRFCHDEVEDHHLIRRDTENMLCMLCGHAQPAAYDCRKCGEQTAQYFCEICKLWDNDGNKSIYHCNDCGICRIGQGLGKDFFHCKTCSVCLPISIEDTHRCIERSTQCDCPICGDYMFDSPETVVVMRCGHSLHHKCLSEYSKTSFRCPICSKTITNMESTFRNLDRTIESQPMPEEFKDTKGLIYCNDCGARSAVKYHWLGLKCDLCESYNTAQLRVLQGDVSEALEEESVRDPSSRPRSSSFNVPGDATASLASMHLSASQATQSQLSVPGAAGSDRQFVSYNMTHGRAISPVVSNYFGLPTERESEKPSSMPFFGGASQDNHGGDYGALNFLSKKLRDRYGFLAGETALTEGTSEAEEEDDDAGTGSSSESDEEDGEGGEEEEDEVAEHINIFGHR</sequence>
<dbReference type="PROSITE" id="PS51270">
    <property type="entry name" value="ZF_CTCHY"/>
    <property type="match status" value="1"/>
</dbReference>
<keyword evidence="1" id="KW-0479">Metal-binding</keyword>
<dbReference type="GO" id="GO:0016567">
    <property type="term" value="P:protein ubiquitination"/>
    <property type="evidence" value="ECO:0007669"/>
    <property type="project" value="TreeGrafter"/>
</dbReference>
<dbReference type="Gene3D" id="2.20.28.10">
    <property type="match status" value="1"/>
</dbReference>
<feature type="compositionally biased region" description="Polar residues" evidence="5">
    <location>
        <begin position="22"/>
        <end position="36"/>
    </location>
</feature>
<name>A0A9W9U331_9EURO</name>
<feature type="region of interest" description="Disordered" evidence="5">
    <location>
        <begin position="675"/>
        <end position="725"/>
    </location>
</feature>
<dbReference type="InterPro" id="IPR039512">
    <property type="entry name" value="RCHY1_zinc-ribbon"/>
</dbReference>
<gene>
    <name evidence="9" type="ORF">N7476_007862</name>
</gene>
<evidence type="ECO:0000259" key="8">
    <source>
        <dbReference type="PROSITE" id="PS51270"/>
    </source>
</evidence>
<evidence type="ECO:0000256" key="1">
    <source>
        <dbReference type="ARBA" id="ARBA00022723"/>
    </source>
</evidence>
<proteinExistence type="predicted"/>
<dbReference type="InterPro" id="IPR001841">
    <property type="entry name" value="Znf_RING"/>
</dbReference>
<dbReference type="Pfam" id="PF14599">
    <property type="entry name" value="zinc_ribbon_6"/>
    <property type="match status" value="1"/>
</dbReference>
<dbReference type="GO" id="GO:0008270">
    <property type="term" value="F:zinc ion binding"/>
    <property type="evidence" value="ECO:0007669"/>
    <property type="project" value="UniProtKB-KW"/>
</dbReference>
<dbReference type="InterPro" id="IPR008913">
    <property type="entry name" value="Znf_CHY"/>
</dbReference>
<evidence type="ECO:0000259" key="6">
    <source>
        <dbReference type="PROSITE" id="PS50089"/>
    </source>
</evidence>
<keyword evidence="3" id="KW-0862">Zinc</keyword>
<dbReference type="GO" id="GO:0061630">
    <property type="term" value="F:ubiquitin protein ligase activity"/>
    <property type="evidence" value="ECO:0007669"/>
    <property type="project" value="TreeGrafter"/>
</dbReference>
<feature type="region of interest" description="Disordered" evidence="5">
    <location>
        <begin position="554"/>
        <end position="573"/>
    </location>
</feature>
<dbReference type="Pfam" id="PF13639">
    <property type="entry name" value="zf-RING_2"/>
    <property type="match status" value="1"/>
</dbReference>
<evidence type="ECO:0000313" key="10">
    <source>
        <dbReference type="Proteomes" id="UP001147746"/>
    </source>
</evidence>
<evidence type="ECO:0000313" key="9">
    <source>
        <dbReference type="EMBL" id="KAJ5307206.1"/>
    </source>
</evidence>
<dbReference type="Pfam" id="PF05495">
    <property type="entry name" value="zf-CHY"/>
    <property type="match status" value="1"/>
</dbReference>
<feature type="compositionally biased region" description="Basic and acidic residues" evidence="5">
    <location>
        <begin position="121"/>
        <end position="130"/>
    </location>
</feature>
<reference evidence="9" key="1">
    <citation type="submission" date="2022-12" db="EMBL/GenBank/DDBJ databases">
        <authorList>
            <person name="Petersen C."/>
        </authorList>
    </citation>
    <scope>NUCLEOTIDE SEQUENCE</scope>
    <source>
        <strain evidence="9">IBT 21472</strain>
    </source>
</reference>
<organism evidence="9 10">
    <name type="scientific">Penicillium atrosanguineum</name>
    <dbReference type="NCBI Taxonomy" id="1132637"/>
    <lineage>
        <taxon>Eukaryota</taxon>
        <taxon>Fungi</taxon>
        <taxon>Dikarya</taxon>
        <taxon>Ascomycota</taxon>
        <taxon>Pezizomycotina</taxon>
        <taxon>Eurotiomycetes</taxon>
        <taxon>Eurotiomycetidae</taxon>
        <taxon>Eurotiales</taxon>
        <taxon>Aspergillaceae</taxon>
        <taxon>Penicillium</taxon>
    </lineage>
</organism>
<dbReference type="SUPFAM" id="SSF57850">
    <property type="entry name" value="RING/U-box"/>
    <property type="match status" value="1"/>
</dbReference>
<protein>
    <submittedName>
        <fullName evidence="9">Uncharacterized protein</fullName>
    </submittedName>
</protein>
<feature type="compositionally biased region" description="Acidic residues" evidence="5">
    <location>
        <begin position="683"/>
        <end position="692"/>
    </location>
</feature>
<evidence type="ECO:0000256" key="3">
    <source>
        <dbReference type="ARBA" id="ARBA00022833"/>
    </source>
</evidence>
<dbReference type="Gene3D" id="3.30.40.10">
    <property type="entry name" value="Zinc/RING finger domain, C3HC4 (zinc finger)"/>
    <property type="match status" value="1"/>
</dbReference>
<dbReference type="PANTHER" id="PTHR21319">
    <property type="entry name" value="RING FINGER AND CHY ZINC FINGER DOMAIN-CONTAINING PROTEIN 1"/>
    <property type="match status" value="1"/>
</dbReference>
<dbReference type="CDD" id="cd16464">
    <property type="entry name" value="RING-H2_Pirh2-like"/>
    <property type="match status" value="1"/>
</dbReference>
<comment type="caution">
    <text evidence="9">The sequence shown here is derived from an EMBL/GenBank/DDBJ whole genome shotgun (WGS) entry which is preliminary data.</text>
</comment>
<feature type="compositionally biased region" description="Polar residues" evidence="5">
    <location>
        <begin position="91"/>
        <end position="100"/>
    </location>
</feature>
<dbReference type="InterPro" id="IPR017921">
    <property type="entry name" value="Znf_CTCHY"/>
</dbReference>
<dbReference type="AlphaFoldDB" id="A0A9W9U331"/>
<feature type="domain" description="RING-type" evidence="6">
    <location>
        <begin position="436"/>
        <end position="478"/>
    </location>
</feature>
<feature type="domain" description="CTCHY-type" evidence="8">
    <location>
        <begin position="369"/>
        <end position="435"/>
    </location>
</feature>
<evidence type="ECO:0000256" key="4">
    <source>
        <dbReference type="PROSITE-ProRule" id="PRU00601"/>
    </source>
</evidence>
<dbReference type="SUPFAM" id="SSF161219">
    <property type="entry name" value="CHY zinc finger-like"/>
    <property type="match status" value="1"/>
</dbReference>
<feature type="compositionally biased region" description="Acidic residues" evidence="5">
    <location>
        <begin position="699"/>
        <end position="715"/>
    </location>
</feature>
<accession>A0A9W9U331</accession>
<evidence type="ECO:0000259" key="7">
    <source>
        <dbReference type="PROSITE" id="PS51266"/>
    </source>
</evidence>